<dbReference type="AlphaFoldDB" id="A0A1L8UVC8"/>
<dbReference type="RefSeq" id="WP_071867004.1">
    <property type="nucleotide sequence ID" value="NZ_BJWA01000013.1"/>
</dbReference>
<name>A0A1L8UVC8_ENTMU</name>
<accession>A0A1L8UVC8</accession>
<evidence type="ECO:0000313" key="1">
    <source>
        <dbReference type="EMBL" id="OTP26585.1"/>
    </source>
</evidence>
<dbReference type="GeneID" id="60998581"/>
<evidence type="ECO:0000313" key="2">
    <source>
        <dbReference type="Proteomes" id="UP000195024"/>
    </source>
</evidence>
<organism evidence="1 2">
    <name type="scientific">Enterococcus mundtii</name>
    <dbReference type="NCBI Taxonomy" id="53346"/>
    <lineage>
        <taxon>Bacteria</taxon>
        <taxon>Bacillati</taxon>
        <taxon>Bacillota</taxon>
        <taxon>Bacilli</taxon>
        <taxon>Lactobacillales</taxon>
        <taxon>Enterococcaceae</taxon>
        <taxon>Enterococcus</taxon>
    </lineage>
</organism>
<protein>
    <submittedName>
        <fullName evidence="1">Uncharacterized protein</fullName>
    </submittedName>
</protein>
<reference evidence="1 2" key="1">
    <citation type="submission" date="2017-05" db="EMBL/GenBank/DDBJ databases">
        <title>The Genome Sequence of Enterococcus mundtii 6B1_DIV0119.</title>
        <authorList>
            <consortium name="The Broad Institute Genomics Platform"/>
            <consortium name="The Broad Institute Genomic Center for Infectious Diseases"/>
            <person name="Earl A."/>
            <person name="Manson A."/>
            <person name="Schwartman J."/>
            <person name="Gilmore M."/>
            <person name="Abouelleil A."/>
            <person name="Cao P."/>
            <person name="Chapman S."/>
            <person name="Cusick C."/>
            <person name="Shea T."/>
            <person name="Young S."/>
            <person name="Neafsey D."/>
            <person name="Nusbaum C."/>
            <person name="Birren B."/>
        </authorList>
    </citation>
    <scope>NUCLEOTIDE SEQUENCE [LARGE SCALE GENOMIC DNA]</scope>
    <source>
        <strain evidence="1 2">6B1_DIV0119</strain>
    </source>
</reference>
<dbReference type="EMBL" id="NGMS01000001">
    <property type="protein sequence ID" value="OTP26585.1"/>
    <property type="molecule type" value="Genomic_DNA"/>
</dbReference>
<proteinExistence type="predicted"/>
<dbReference type="Proteomes" id="UP000195024">
    <property type="component" value="Unassembled WGS sequence"/>
</dbReference>
<comment type="caution">
    <text evidence="1">The sequence shown here is derived from an EMBL/GenBank/DDBJ whole genome shotgun (WGS) entry which is preliminary data.</text>
</comment>
<sequence>MNNKETAPSIIRFGMKSACYLLLACIVSGIFIPYLFYLLHWEVRLGVFLFLPPSLAAVITGNYYFISTNIGFTKGCIRTFLIATVCLMSAAYLWLYQGIIF</sequence>
<gene>
    <name evidence="1" type="ORF">A5802_000300</name>
</gene>